<accession>A0ABC8TFD6</accession>
<dbReference type="GO" id="GO:0016020">
    <property type="term" value="C:membrane"/>
    <property type="evidence" value="ECO:0007669"/>
    <property type="project" value="UniProtKB-SubCell"/>
</dbReference>
<keyword evidence="6" id="KW-0813">Transport</keyword>
<evidence type="ECO:0000256" key="4">
    <source>
        <dbReference type="ARBA" id="ARBA00023136"/>
    </source>
</evidence>
<reference evidence="7 8" key="1">
    <citation type="submission" date="2024-02" db="EMBL/GenBank/DDBJ databases">
        <authorList>
            <person name="Vignale AGUSTIN F."/>
            <person name="Sosa J E."/>
            <person name="Modenutti C."/>
        </authorList>
    </citation>
    <scope>NUCLEOTIDE SEQUENCE [LARGE SCALE GENOMIC DNA]</scope>
</reference>
<dbReference type="EMBL" id="CAUOFW020004636">
    <property type="protein sequence ID" value="CAK9166591.1"/>
    <property type="molecule type" value="Genomic_DNA"/>
</dbReference>
<feature type="repeat" description="Solcar" evidence="5">
    <location>
        <begin position="11"/>
        <end position="101"/>
    </location>
</feature>
<keyword evidence="8" id="KW-1185">Reference proteome</keyword>
<dbReference type="Pfam" id="PF00153">
    <property type="entry name" value="Mito_carr"/>
    <property type="match status" value="1"/>
</dbReference>
<dbReference type="SUPFAM" id="SSF103506">
    <property type="entry name" value="Mitochondrial carrier"/>
    <property type="match status" value="1"/>
</dbReference>
<comment type="subcellular location">
    <subcellularLocation>
        <location evidence="1">Membrane</location>
        <topology evidence="1">Multi-pass membrane protein</topology>
    </subcellularLocation>
</comment>
<comment type="similarity">
    <text evidence="6">Belongs to the mitochondrial carrier (TC 2.A.29) family.</text>
</comment>
<protein>
    <recommendedName>
        <fullName evidence="9">Mitochondrial carrier protein</fullName>
    </recommendedName>
</protein>
<dbReference type="PROSITE" id="PS50920">
    <property type="entry name" value="SOLCAR"/>
    <property type="match status" value="1"/>
</dbReference>
<keyword evidence="2 5" id="KW-0812">Transmembrane</keyword>
<dbReference type="Gene3D" id="1.50.40.10">
    <property type="entry name" value="Mitochondrial carrier domain"/>
    <property type="match status" value="1"/>
</dbReference>
<evidence type="ECO:0000256" key="3">
    <source>
        <dbReference type="ARBA" id="ARBA00022737"/>
    </source>
</evidence>
<dbReference type="InterPro" id="IPR023395">
    <property type="entry name" value="MCP_dom_sf"/>
</dbReference>
<proteinExistence type="inferred from homology"/>
<dbReference type="AlphaFoldDB" id="A0ABC8TFD6"/>
<keyword evidence="3" id="KW-0677">Repeat</keyword>
<evidence type="ECO:0000256" key="2">
    <source>
        <dbReference type="ARBA" id="ARBA00022692"/>
    </source>
</evidence>
<dbReference type="Proteomes" id="UP001642360">
    <property type="component" value="Unassembled WGS sequence"/>
</dbReference>
<dbReference type="InterPro" id="IPR018108">
    <property type="entry name" value="MCP_transmembrane"/>
</dbReference>
<evidence type="ECO:0000256" key="5">
    <source>
        <dbReference type="PROSITE-ProRule" id="PRU00282"/>
    </source>
</evidence>
<sequence length="128" mass="14045">MKSHVPDGHKKDIAVKLACGSIAGLLGQTFTYPLDVVRRQMQVQRLSASNSGDMKGTMETLVMIVQQQGWKQLFSGLTINYLKVVPSVAIGFTVYDAMKSFLGVPTREEADIEVVTNRKNSQPSSLQS</sequence>
<gene>
    <name evidence="7" type="ORF">ILEXP_LOCUS35819</name>
</gene>
<evidence type="ECO:0000313" key="8">
    <source>
        <dbReference type="Proteomes" id="UP001642360"/>
    </source>
</evidence>
<evidence type="ECO:0000256" key="6">
    <source>
        <dbReference type="RuleBase" id="RU000488"/>
    </source>
</evidence>
<dbReference type="PANTHER" id="PTHR24089">
    <property type="entry name" value="SOLUTE CARRIER FAMILY 25"/>
    <property type="match status" value="1"/>
</dbReference>
<name>A0ABC8TFD6_9AQUA</name>
<evidence type="ECO:0000256" key="1">
    <source>
        <dbReference type="ARBA" id="ARBA00004141"/>
    </source>
</evidence>
<evidence type="ECO:0000313" key="7">
    <source>
        <dbReference type="EMBL" id="CAK9166591.1"/>
    </source>
</evidence>
<organism evidence="7 8">
    <name type="scientific">Ilex paraguariensis</name>
    <name type="common">yerba mate</name>
    <dbReference type="NCBI Taxonomy" id="185542"/>
    <lineage>
        <taxon>Eukaryota</taxon>
        <taxon>Viridiplantae</taxon>
        <taxon>Streptophyta</taxon>
        <taxon>Embryophyta</taxon>
        <taxon>Tracheophyta</taxon>
        <taxon>Spermatophyta</taxon>
        <taxon>Magnoliopsida</taxon>
        <taxon>eudicotyledons</taxon>
        <taxon>Gunneridae</taxon>
        <taxon>Pentapetalae</taxon>
        <taxon>asterids</taxon>
        <taxon>campanulids</taxon>
        <taxon>Aquifoliales</taxon>
        <taxon>Aquifoliaceae</taxon>
        <taxon>Ilex</taxon>
    </lineage>
</organism>
<keyword evidence="4 5" id="KW-0472">Membrane</keyword>
<comment type="caution">
    <text evidence="7">The sequence shown here is derived from an EMBL/GenBank/DDBJ whole genome shotgun (WGS) entry which is preliminary data.</text>
</comment>
<evidence type="ECO:0008006" key="9">
    <source>
        <dbReference type="Google" id="ProtNLM"/>
    </source>
</evidence>